<dbReference type="GO" id="GO:0043565">
    <property type="term" value="F:sequence-specific DNA binding"/>
    <property type="evidence" value="ECO:0007669"/>
    <property type="project" value="InterPro"/>
</dbReference>
<evidence type="ECO:0000256" key="2">
    <source>
        <dbReference type="ARBA" id="ARBA00023015"/>
    </source>
</evidence>
<evidence type="ECO:0000256" key="7">
    <source>
        <dbReference type="SAM" id="MobiDB-lite"/>
    </source>
</evidence>
<sequence length="737" mass="81216">MVENKLILNYFRRQNEAKVEIDPTAVLSFIPSMNKEFLSLLGLEEVVQFRLELLDKFEYNVPKRRKGKAKKKNKKSPTSAVEPYSPPKDPLVCAQCSTDFSCSWEQDINGSFLCQSCLKCKWRKEHWCTTNLGGSAISPTSGGLNSNHIRSPSSQPETNNPEVQQEAAFPFIQWSASSNDQKRDQKDSRISAFQIMSPGSTSSSPLSFTRFYSDPSSSLPSPSPSDPLSSPINCSSPFYTLYLSNGSSSSYYPSSSECNSSSSSMSSSPPRCSQYSKKKVGAPYWMNTLVAKNSLKDSKDKEETMEHKNRGLTWKNTEKTPISESQPVASHSLSSLTMELGTSTSIPVPSAGKQKTKTEMVKPTLKKTTKEEHISQTVHPDLKANQSKLQKASSNVTTLGLKQRNQQKSQVCNTSSVMMESKTSIPLLKASKQKIKTEKLKPSLKNATKEKHPSQTVHANLKLDQGKRPKVSSYILSMELKQHNVQKTQVCNTGSITMASTTSSPLLNASKQKVKTEKLKPILKKTNKEEHTSQTVHENLKQNQRKLQKASSSLSHNSNFFTDKTSGSPSSHSAKFKEQTSITLSFGNVSSPVPSSSTQTVRKGPQTKLAFPSVSPSHSAKSSQYLPKFSIHHTPSNQAPTSETFPDSGVEHQKALWSGPRCVSECKPDHLMRSSPTNASSTQQGKTHQQAVVPQKAKVSKSCCPEGMRPTGLESQKKVHQRMGSSSVPDKILQNPK</sequence>
<evidence type="ECO:0000313" key="10">
    <source>
        <dbReference type="Proteomes" id="UP000752171"/>
    </source>
</evidence>
<feature type="region of interest" description="Disordered" evidence="7">
    <location>
        <begin position="523"/>
        <end position="653"/>
    </location>
</feature>
<feature type="compositionally biased region" description="Basic residues" evidence="7">
    <location>
        <begin position="65"/>
        <end position="75"/>
    </location>
</feature>
<dbReference type="Proteomes" id="UP000752171">
    <property type="component" value="Unassembled WGS sequence"/>
</dbReference>
<feature type="compositionally biased region" description="Polar residues" evidence="7">
    <location>
        <begin position="633"/>
        <end position="645"/>
    </location>
</feature>
<feature type="compositionally biased region" description="Polar residues" evidence="7">
    <location>
        <begin position="549"/>
        <end position="588"/>
    </location>
</feature>
<evidence type="ECO:0000256" key="1">
    <source>
        <dbReference type="ARBA" id="ARBA00004123"/>
    </source>
</evidence>
<keyword evidence="3" id="KW-0175">Coiled coil</keyword>
<feature type="region of interest" description="Disordered" evidence="7">
    <location>
        <begin position="667"/>
        <end position="737"/>
    </location>
</feature>
<name>A0A8T2LPI5_ASTMX</name>
<evidence type="ECO:0000256" key="6">
    <source>
        <dbReference type="PROSITE-ProRule" id="PRU00094"/>
    </source>
</evidence>
<keyword evidence="5" id="KW-0539">Nucleus</keyword>
<keyword evidence="2" id="KW-0805">Transcription regulation</keyword>
<dbReference type="GO" id="GO:0016581">
    <property type="term" value="C:NuRD complex"/>
    <property type="evidence" value="ECO:0007669"/>
    <property type="project" value="TreeGrafter"/>
</dbReference>
<keyword evidence="4" id="KW-0804">Transcription</keyword>
<evidence type="ECO:0000313" key="9">
    <source>
        <dbReference type="EMBL" id="KAG9273763.1"/>
    </source>
</evidence>
<dbReference type="PROSITE" id="PS50114">
    <property type="entry name" value="GATA_ZN_FINGER_2"/>
    <property type="match status" value="1"/>
</dbReference>
<dbReference type="PANTHER" id="PTHR13455:SF7">
    <property type="entry name" value="SIMJANG, ISOFORM E"/>
    <property type="match status" value="1"/>
</dbReference>
<accession>A0A8T2LPI5</accession>
<organism evidence="9 10">
    <name type="scientific">Astyanax mexicanus</name>
    <name type="common">Blind cave fish</name>
    <name type="synonym">Astyanax fasciatus mexicanus</name>
    <dbReference type="NCBI Taxonomy" id="7994"/>
    <lineage>
        <taxon>Eukaryota</taxon>
        <taxon>Metazoa</taxon>
        <taxon>Chordata</taxon>
        <taxon>Craniata</taxon>
        <taxon>Vertebrata</taxon>
        <taxon>Euteleostomi</taxon>
        <taxon>Actinopterygii</taxon>
        <taxon>Neopterygii</taxon>
        <taxon>Teleostei</taxon>
        <taxon>Ostariophysi</taxon>
        <taxon>Characiformes</taxon>
        <taxon>Characoidei</taxon>
        <taxon>Acestrorhamphidae</taxon>
        <taxon>Acestrorhamphinae</taxon>
        <taxon>Astyanax</taxon>
    </lineage>
</organism>
<feature type="compositionally biased region" description="Polar residues" evidence="7">
    <location>
        <begin position="674"/>
        <end position="692"/>
    </location>
</feature>
<evidence type="ECO:0000256" key="4">
    <source>
        <dbReference type="ARBA" id="ARBA00023163"/>
    </source>
</evidence>
<dbReference type="PANTHER" id="PTHR13455">
    <property type="entry name" value="TRANSCRIPTIONAL REPRESSOR P66-RELATED"/>
    <property type="match status" value="1"/>
</dbReference>
<comment type="caution">
    <text evidence="9">The sequence shown here is derived from an EMBL/GenBank/DDBJ whole genome shotgun (WGS) entry which is preliminary data.</text>
</comment>
<keyword evidence="6" id="KW-0862">Zinc</keyword>
<evidence type="ECO:0000256" key="5">
    <source>
        <dbReference type="ARBA" id="ARBA00023242"/>
    </source>
</evidence>
<protein>
    <recommendedName>
        <fullName evidence="8">GATA-type domain-containing protein</fullName>
    </recommendedName>
</protein>
<dbReference type="GO" id="GO:0000122">
    <property type="term" value="P:negative regulation of transcription by RNA polymerase II"/>
    <property type="evidence" value="ECO:0007669"/>
    <property type="project" value="InterPro"/>
</dbReference>
<dbReference type="EMBL" id="JAICCE010000008">
    <property type="protein sequence ID" value="KAG9273763.1"/>
    <property type="molecule type" value="Genomic_DNA"/>
</dbReference>
<feature type="compositionally biased region" description="Basic and acidic residues" evidence="7">
    <location>
        <begin position="523"/>
        <end position="532"/>
    </location>
</feature>
<feature type="region of interest" description="Disordered" evidence="7">
    <location>
        <begin position="253"/>
        <end position="273"/>
    </location>
</feature>
<gene>
    <name evidence="9" type="ORF">AMEX_G10510</name>
</gene>
<comment type="subcellular location">
    <subcellularLocation>
        <location evidence="1">Nucleus</location>
    </subcellularLocation>
</comment>
<feature type="region of interest" description="Disordered" evidence="7">
    <location>
        <begin position="139"/>
        <end position="163"/>
    </location>
</feature>
<feature type="compositionally biased region" description="Low complexity" evidence="7">
    <location>
        <begin position="613"/>
        <end position="623"/>
    </location>
</feature>
<proteinExistence type="predicted"/>
<dbReference type="InterPro" id="IPR000679">
    <property type="entry name" value="Znf_GATA"/>
</dbReference>
<feature type="region of interest" description="Disordered" evidence="7">
    <location>
        <begin position="65"/>
        <end position="86"/>
    </location>
</feature>
<dbReference type="InterPro" id="IPR040386">
    <property type="entry name" value="P66"/>
</dbReference>
<keyword evidence="6" id="KW-0863">Zinc-finger</keyword>
<reference evidence="9 10" key="1">
    <citation type="submission" date="2021-07" db="EMBL/GenBank/DDBJ databases">
        <authorList>
            <person name="Imarazene B."/>
            <person name="Zahm M."/>
            <person name="Klopp C."/>
            <person name="Cabau C."/>
            <person name="Beille S."/>
            <person name="Jouanno E."/>
            <person name="Castinel A."/>
            <person name="Lluch J."/>
            <person name="Gil L."/>
            <person name="Kuchtly C."/>
            <person name="Lopez Roques C."/>
            <person name="Donnadieu C."/>
            <person name="Parrinello H."/>
            <person name="Journot L."/>
            <person name="Du K."/>
            <person name="Schartl M."/>
            <person name="Retaux S."/>
            <person name="Guiguen Y."/>
        </authorList>
    </citation>
    <scope>NUCLEOTIDE SEQUENCE [LARGE SCALE GENOMIC DNA]</scope>
    <source>
        <strain evidence="9">Pach_M1</strain>
        <tissue evidence="9">Testis</tissue>
    </source>
</reference>
<evidence type="ECO:0000259" key="8">
    <source>
        <dbReference type="PROSITE" id="PS50114"/>
    </source>
</evidence>
<dbReference type="AlphaFoldDB" id="A0A8T2LPI5"/>
<dbReference type="GO" id="GO:0008270">
    <property type="term" value="F:zinc ion binding"/>
    <property type="evidence" value="ECO:0007669"/>
    <property type="project" value="UniProtKB-KW"/>
</dbReference>
<keyword evidence="6" id="KW-0479">Metal-binding</keyword>
<feature type="domain" description="GATA-type" evidence="8">
    <location>
        <begin position="87"/>
        <end position="117"/>
    </location>
</feature>
<evidence type="ECO:0000256" key="3">
    <source>
        <dbReference type="ARBA" id="ARBA00023054"/>
    </source>
</evidence>